<evidence type="ECO:0000313" key="2">
    <source>
        <dbReference type="EMBL" id="KAF6313183.1"/>
    </source>
</evidence>
<proteinExistence type="predicted"/>
<dbReference type="PANTHER" id="PTHR13357">
    <property type="entry name" value="SH3 ADAPTER PROTEIN SPIN90 NCK INTERACTING PROTEIN WITH SH3 DOMAIN"/>
    <property type="match status" value="1"/>
</dbReference>
<accession>A0A7J7UJY5</accession>
<feature type="domain" description="SPIN90/Ldb17 leucine-rich" evidence="1">
    <location>
        <begin position="82"/>
        <end position="216"/>
    </location>
</feature>
<protein>
    <submittedName>
        <fullName evidence="2">NCK interacting protein with SH3 domain</fullName>
    </submittedName>
</protein>
<evidence type="ECO:0000313" key="3">
    <source>
        <dbReference type="Proteomes" id="UP000585614"/>
    </source>
</evidence>
<dbReference type="GO" id="GO:0006897">
    <property type="term" value="P:endocytosis"/>
    <property type="evidence" value="ECO:0007669"/>
    <property type="project" value="TreeGrafter"/>
</dbReference>
<sequence length="256" mass="28465">MVRRPVADQLTVGSAEPGRAGTCGLRTGCLQGSQKPQEAGWCGGGVRGCRLPCAPLPEHLGTPFAQFLLSIVEDGLPLDTTEQLPDLCMNLLLALNLHLPAPDQNVIMAALSKHTNVKIFSEKLLLLLNRGDDPVRIFKHEPQPPHSILKFLQDVFASPTTAAIFYHTDMMVLIDITVRHIADLSPGDKLRMEYLSLMHAVVRSTPYLQHRHRLPDLQATLRRILTEEDPSPQCQMDRMIVREMCKEFPELGEAPS</sequence>
<dbReference type="PANTHER" id="PTHR13357:SF1">
    <property type="entry name" value="NCK-INTERACTING PROTEIN WITH SH3 DOMAIN"/>
    <property type="match status" value="1"/>
</dbReference>
<dbReference type="Pfam" id="PF09431">
    <property type="entry name" value="SPIN90_LRD"/>
    <property type="match status" value="1"/>
</dbReference>
<reference evidence="2 3" key="1">
    <citation type="journal article" date="2020" name="Nature">
        <title>Six reference-quality genomes reveal evolution of bat adaptations.</title>
        <authorList>
            <person name="Jebb D."/>
            <person name="Huang Z."/>
            <person name="Pippel M."/>
            <person name="Hughes G.M."/>
            <person name="Lavrichenko K."/>
            <person name="Devanna P."/>
            <person name="Winkler S."/>
            <person name="Jermiin L.S."/>
            <person name="Skirmuntt E.C."/>
            <person name="Katzourakis A."/>
            <person name="Burkitt-Gray L."/>
            <person name="Ray D.A."/>
            <person name="Sullivan K.A.M."/>
            <person name="Roscito J.G."/>
            <person name="Kirilenko B.M."/>
            <person name="Davalos L.M."/>
            <person name="Corthals A.P."/>
            <person name="Power M.L."/>
            <person name="Jones G."/>
            <person name="Ransome R.D."/>
            <person name="Dechmann D.K.N."/>
            <person name="Locatelli A.G."/>
            <person name="Puechmaille S.J."/>
            <person name="Fedrigo O."/>
            <person name="Jarvis E.D."/>
            <person name="Hiller M."/>
            <person name="Vernes S.C."/>
            <person name="Myers E.W."/>
            <person name="Teeling E.C."/>
        </authorList>
    </citation>
    <scope>NUCLEOTIDE SEQUENCE [LARGE SCALE GENOMIC DNA]</scope>
    <source>
        <strain evidence="2">MRhiFer1</strain>
        <tissue evidence="2">Lung</tissue>
    </source>
</reference>
<dbReference type="Proteomes" id="UP000585614">
    <property type="component" value="Unassembled WGS sequence"/>
</dbReference>
<evidence type="ECO:0000259" key="1">
    <source>
        <dbReference type="Pfam" id="PF09431"/>
    </source>
</evidence>
<organism evidence="2 3">
    <name type="scientific">Rhinolophus ferrumequinum</name>
    <name type="common">Greater horseshoe bat</name>
    <dbReference type="NCBI Taxonomy" id="59479"/>
    <lineage>
        <taxon>Eukaryota</taxon>
        <taxon>Metazoa</taxon>
        <taxon>Chordata</taxon>
        <taxon>Craniata</taxon>
        <taxon>Vertebrata</taxon>
        <taxon>Euteleostomi</taxon>
        <taxon>Mammalia</taxon>
        <taxon>Eutheria</taxon>
        <taxon>Laurasiatheria</taxon>
        <taxon>Chiroptera</taxon>
        <taxon>Yinpterochiroptera</taxon>
        <taxon>Rhinolophoidea</taxon>
        <taxon>Rhinolophidae</taxon>
        <taxon>Rhinolophinae</taxon>
        <taxon>Rhinolophus</taxon>
    </lineage>
</organism>
<dbReference type="InterPro" id="IPR018556">
    <property type="entry name" value="SPIN90/Ldb17_LRD"/>
</dbReference>
<name>A0A7J7UJY5_RHIFE</name>
<dbReference type="InterPro" id="IPR030125">
    <property type="entry name" value="SPIN90/Ldb17"/>
</dbReference>
<dbReference type="EMBL" id="JACAGC010000016">
    <property type="protein sequence ID" value="KAF6313183.1"/>
    <property type="molecule type" value="Genomic_DNA"/>
</dbReference>
<gene>
    <name evidence="2" type="ORF">mRhiFer1_011647</name>
</gene>
<dbReference type="AlphaFoldDB" id="A0A7J7UJY5"/>
<comment type="caution">
    <text evidence="2">The sequence shown here is derived from an EMBL/GenBank/DDBJ whole genome shotgun (WGS) entry which is preliminary data.</text>
</comment>
<dbReference type="GO" id="GO:0071933">
    <property type="term" value="F:Arp2/3 complex binding"/>
    <property type="evidence" value="ECO:0007669"/>
    <property type="project" value="TreeGrafter"/>
</dbReference>